<dbReference type="Pfam" id="PF13302">
    <property type="entry name" value="Acetyltransf_3"/>
    <property type="match status" value="1"/>
</dbReference>
<evidence type="ECO:0000256" key="1">
    <source>
        <dbReference type="ARBA" id="ARBA00022679"/>
    </source>
</evidence>
<feature type="domain" description="N-acetyltransferase" evidence="4">
    <location>
        <begin position="28"/>
        <end position="172"/>
    </location>
</feature>
<dbReference type="PROSITE" id="PS51186">
    <property type="entry name" value="GNAT"/>
    <property type="match status" value="1"/>
</dbReference>
<name>A0A9X1X8P4_9BACL</name>
<dbReference type="InterPro" id="IPR051531">
    <property type="entry name" value="N-acetyltransferase"/>
</dbReference>
<dbReference type="InterPro" id="IPR000182">
    <property type="entry name" value="GNAT_dom"/>
</dbReference>
<dbReference type="Proteomes" id="UP001139011">
    <property type="component" value="Unassembled WGS sequence"/>
</dbReference>
<evidence type="ECO:0000259" key="4">
    <source>
        <dbReference type="PROSITE" id="PS51186"/>
    </source>
</evidence>
<dbReference type="AlphaFoldDB" id="A0A9X1X8P4"/>
<reference evidence="5" key="1">
    <citation type="submission" date="2021-09" db="EMBL/GenBank/DDBJ databases">
        <title>Genome analysis of Fictibacillus sp. KIGAM418 isolated from marine sediment.</title>
        <authorList>
            <person name="Seo M.-J."/>
            <person name="Cho E.-S."/>
            <person name="Hwang C.Y."/>
        </authorList>
    </citation>
    <scope>NUCLEOTIDE SEQUENCE</scope>
    <source>
        <strain evidence="5">KIGAM418</strain>
    </source>
</reference>
<keyword evidence="1" id="KW-0808">Transferase</keyword>
<dbReference type="EMBL" id="JAIWJX010000002">
    <property type="protein sequence ID" value="MCK6256217.1"/>
    <property type="molecule type" value="Genomic_DNA"/>
</dbReference>
<organism evidence="5 6">
    <name type="scientific">Fictibacillus marinisediminis</name>
    <dbReference type="NCBI Taxonomy" id="2878389"/>
    <lineage>
        <taxon>Bacteria</taxon>
        <taxon>Bacillati</taxon>
        <taxon>Bacillota</taxon>
        <taxon>Bacilli</taxon>
        <taxon>Bacillales</taxon>
        <taxon>Fictibacillaceae</taxon>
        <taxon>Fictibacillus</taxon>
    </lineage>
</organism>
<dbReference type="PANTHER" id="PTHR43792">
    <property type="entry name" value="GNAT FAMILY, PUTATIVE (AFU_ORTHOLOGUE AFUA_3G00765)-RELATED-RELATED"/>
    <property type="match status" value="1"/>
</dbReference>
<keyword evidence="2" id="KW-0012">Acyltransferase</keyword>
<keyword evidence="6" id="KW-1185">Reference proteome</keyword>
<evidence type="ECO:0000256" key="3">
    <source>
        <dbReference type="ARBA" id="ARBA00038502"/>
    </source>
</evidence>
<dbReference type="GO" id="GO:0008999">
    <property type="term" value="F:protein-N-terminal-alanine acetyltransferase activity"/>
    <property type="evidence" value="ECO:0007669"/>
    <property type="project" value="TreeGrafter"/>
</dbReference>
<evidence type="ECO:0000313" key="6">
    <source>
        <dbReference type="Proteomes" id="UP001139011"/>
    </source>
</evidence>
<proteinExistence type="inferred from homology"/>
<dbReference type="GO" id="GO:0005737">
    <property type="term" value="C:cytoplasm"/>
    <property type="evidence" value="ECO:0007669"/>
    <property type="project" value="TreeGrafter"/>
</dbReference>
<dbReference type="InterPro" id="IPR016181">
    <property type="entry name" value="Acyl_CoA_acyltransferase"/>
</dbReference>
<protein>
    <submittedName>
        <fullName evidence="5">GNAT family N-acetyltransferase</fullName>
    </submittedName>
</protein>
<dbReference type="Gene3D" id="3.40.630.30">
    <property type="match status" value="1"/>
</dbReference>
<comment type="similarity">
    <text evidence="3">Belongs to the acetyltransferase family. RimJ subfamily.</text>
</comment>
<evidence type="ECO:0000313" key="5">
    <source>
        <dbReference type="EMBL" id="MCK6256217.1"/>
    </source>
</evidence>
<evidence type="ECO:0000256" key="2">
    <source>
        <dbReference type="ARBA" id="ARBA00023315"/>
    </source>
</evidence>
<dbReference type="PANTHER" id="PTHR43792:SF8">
    <property type="entry name" value="[RIBOSOMAL PROTEIN US5]-ALANINE N-ACETYLTRANSFERASE"/>
    <property type="match status" value="1"/>
</dbReference>
<sequence length="178" mass="20691">MEDEHFFLKPLDTSHSEAMLQLELDNREFFQKFTPFRDHEFYTLEGQRERLNVIKSMQELDHQYSFGIHLKESGKLIGDISLFKIEREPAQTGMLGYCLDQHYNGKGYMTQTVKLMISYAFEVQKLHRIEAGVMPHNKGSIRVLEKAGFHKEGIAVKSVKINGSWEDHQMLAIINNAE</sequence>
<accession>A0A9X1X8P4</accession>
<comment type="caution">
    <text evidence="5">The sequence shown here is derived from an EMBL/GenBank/DDBJ whole genome shotgun (WGS) entry which is preliminary data.</text>
</comment>
<dbReference type="SUPFAM" id="SSF55729">
    <property type="entry name" value="Acyl-CoA N-acyltransferases (Nat)"/>
    <property type="match status" value="1"/>
</dbReference>
<gene>
    <name evidence="5" type="ORF">LCY76_06330</name>
</gene>